<keyword evidence="7" id="KW-0315">Glutamine amidotransferase</keyword>
<evidence type="ECO:0000256" key="5">
    <source>
        <dbReference type="ARBA" id="ARBA00048082"/>
    </source>
</evidence>
<keyword evidence="3" id="KW-0456">Lyase</keyword>
<dbReference type="InterPro" id="IPR002818">
    <property type="entry name" value="DJ-1/PfpI"/>
</dbReference>
<dbReference type="InterPro" id="IPR050325">
    <property type="entry name" value="Prot/Nucl_acid_deglycase"/>
</dbReference>
<comment type="caution">
    <text evidence="7">The sequence shown here is derived from an EMBL/GenBank/DDBJ whole genome shotgun (WGS) entry which is preliminary data.</text>
</comment>
<protein>
    <recommendedName>
        <fullName evidence="1">D-lactate dehydratase</fullName>
        <ecNumber evidence="1">4.2.1.130</ecNumber>
    </recommendedName>
</protein>
<evidence type="ECO:0000313" key="8">
    <source>
        <dbReference type="Proteomes" id="UP000469558"/>
    </source>
</evidence>
<keyword evidence="2" id="KW-0346">Stress response</keyword>
<reference evidence="7 8" key="1">
    <citation type="submission" date="2018-05" db="EMBL/GenBank/DDBJ databases">
        <title>Genome sequencing and assembly of the regulated plant pathogen Lachnellula willkommii and related sister species for the development of diagnostic species identification markers.</title>
        <authorList>
            <person name="Giroux E."/>
            <person name="Bilodeau G."/>
        </authorList>
    </citation>
    <scope>NUCLEOTIDE SEQUENCE [LARGE SCALE GENOMIC DNA]</scope>
    <source>
        <strain evidence="7 8">CBS 268.59</strain>
    </source>
</reference>
<dbReference type="SUPFAM" id="SSF52317">
    <property type="entry name" value="Class I glutamine amidotransferase-like"/>
    <property type="match status" value="1"/>
</dbReference>
<dbReference type="Gene3D" id="3.40.50.880">
    <property type="match status" value="1"/>
</dbReference>
<dbReference type="GO" id="GO:0005737">
    <property type="term" value="C:cytoplasm"/>
    <property type="evidence" value="ECO:0007669"/>
    <property type="project" value="TreeGrafter"/>
</dbReference>
<dbReference type="Proteomes" id="UP000469558">
    <property type="component" value="Unassembled WGS sequence"/>
</dbReference>
<evidence type="ECO:0000256" key="2">
    <source>
        <dbReference type="ARBA" id="ARBA00023016"/>
    </source>
</evidence>
<comment type="catalytic activity">
    <reaction evidence="5">
        <text>methylglyoxal + H2O = (R)-lactate + H(+)</text>
        <dbReference type="Rhea" id="RHEA:27754"/>
        <dbReference type="ChEBI" id="CHEBI:15377"/>
        <dbReference type="ChEBI" id="CHEBI:15378"/>
        <dbReference type="ChEBI" id="CHEBI:16004"/>
        <dbReference type="ChEBI" id="CHEBI:17158"/>
        <dbReference type="EC" id="4.2.1.130"/>
    </reaction>
</comment>
<evidence type="ECO:0000313" key="7">
    <source>
        <dbReference type="EMBL" id="TVY81663.1"/>
    </source>
</evidence>
<dbReference type="CDD" id="cd03141">
    <property type="entry name" value="GATase1_Hsp31_like"/>
    <property type="match status" value="1"/>
</dbReference>
<dbReference type="PANTHER" id="PTHR48094:SF11">
    <property type="entry name" value="GLUTATHIONE-INDEPENDENT GLYOXALASE HSP31-RELATED"/>
    <property type="match status" value="1"/>
</dbReference>
<organism evidence="7 8">
    <name type="scientific">Lachnellula suecica</name>
    <dbReference type="NCBI Taxonomy" id="602035"/>
    <lineage>
        <taxon>Eukaryota</taxon>
        <taxon>Fungi</taxon>
        <taxon>Dikarya</taxon>
        <taxon>Ascomycota</taxon>
        <taxon>Pezizomycotina</taxon>
        <taxon>Leotiomycetes</taxon>
        <taxon>Helotiales</taxon>
        <taxon>Lachnaceae</taxon>
        <taxon>Lachnellula</taxon>
    </lineage>
</organism>
<evidence type="ECO:0000256" key="1">
    <source>
        <dbReference type="ARBA" id="ARBA00013134"/>
    </source>
</evidence>
<proteinExistence type="inferred from homology"/>
<keyword evidence="8" id="KW-1185">Reference proteome</keyword>
<evidence type="ECO:0000256" key="4">
    <source>
        <dbReference type="ARBA" id="ARBA00038493"/>
    </source>
</evidence>
<comment type="similarity">
    <text evidence="4">Belongs to the peptidase C56 family. HSP31-like subfamily.</text>
</comment>
<dbReference type="InterPro" id="IPR029062">
    <property type="entry name" value="Class_I_gatase-like"/>
</dbReference>
<name>A0A8T9CFT6_9HELO</name>
<dbReference type="GO" id="GO:0019172">
    <property type="term" value="F:glyoxalase III activity"/>
    <property type="evidence" value="ECO:0007669"/>
    <property type="project" value="UniProtKB-EC"/>
</dbReference>
<gene>
    <name evidence="7" type="primary">GATD1</name>
    <name evidence="7" type="ORF">LSUE1_G003538</name>
</gene>
<evidence type="ECO:0000259" key="6">
    <source>
        <dbReference type="Pfam" id="PF01965"/>
    </source>
</evidence>
<evidence type="ECO:0000256" key="3">
    <source>
        <dbReference type="ARBA" id="ARBA00023239"/>
    </source>
</evidence>
<dbReference type="AlphaFoldDB" id="A0A8T9CFT6"/>
<dbReference type="GO" id="GO:0019243">
    <property type="term" value="P:methylglyoxal catabolic process to D-lactate via S-lactoyl-glutathione"/>
    <property type="evidence" value="ECO:0007669"/>
    <property type="project" value="TreeGrafter"/>
</dbReference>
<dbReference type="EMBL" id="QGMK01000442">
    <property type="protein sequence ID" value="TVY81663.1"/>
    <property type="molecule type" value="Genomic_DNA"/>
</dbReference>
<accession>A0A8T9CFT6</accession>
<feature type="domain" description="DJ-1/PfpI" evidence="6">
    <location>
        <begin position="85"/>
        <end position="219"/>
    </location>
</feature>
<dbReference type="Pfam" id="PF01965">
    <property type="entry name" value="DJ-1_PfpI"/>
    <property type="match status" value="1"/>
</dbReference>
<dbReference type="PANTHER" id="PTHR48094">
    <property type="entry name" value="PROTEIN/NUCLEIC ACID DEGLYCASE DJ-1-RELATED"/>
    <property type="match status" value="1"/>
</dbReference>
<sequence>MPRPNILLVLSSAPEGWYLPELAHPYQVLSPHCDIAIASPKGGATTLDKISVELFKDDEYCMEFANTKEKLWMETPKLESFVGRAKEFTAIFVVGGFGPMFDLVNDADSIKLIREFYESDRIVFAVCHGAAALLNVKVADGSLLIAGERVTGFSNGEEVAFGVTTMPFHLQDALDKASGGLYEKADKAWDPKVIVSSDKKLATGQNPASAKPLAEELLKMINKGT</sequence>
<dbReference type="EC" id="4.2.1.130" evidence="1"/>
<dbReference type="OrthoDB" id="543156at2759"/>